<organism evidence="5 6">
    <name type="scientific">Penicillium nalgiovense</name>
    <dbReference type="NCBI Taxonomy" id="60175"/>
    <lineage>
        <taxon>Eukaryota</taxon>
        <taxon>Fungi</taxon>
        <taxon>Dikarya</taxon>
        <taxon>Ascomycota</taxon>
        <taxon>Pezizomycotina</taxon>
        <taxon>Eurotiomycetes</taxon>
        <taxon>Eurotiomycetidae</taxon>
        <taxon>Eurotiales</taxon>
        <taxon>Aspergillaceae</taxon>
        <taxon>Penicillium</taxon>
    </lineage>
</organism>
<feature type="transmembrane region" description="Helical" evidence="4">
    <location>
        <begin position="46"/>
        <end position="66"/>
    </location>
</feature>
<dbReference type="InterPro" id="IPR036640">
    <property type="entry name" value="ABC1_TM_sf"/>
</dbReference>
<evidence type="ECO:0000313" key="5">
    <source>
        <dbReference type="EMBL" id="CAG8038045.1"/>
    </source>
</evidence>
<dbReference type="GO" id="GO:0016020">
    <property type="term" value="C:membrane"/>
    <property type="evidence" value="ECO:0007669"/>
    <property type="project" value="InterPro"/>
</dbReference>
<dbReference type="SUPFAM" id="SSF90123">
    <property type="entry name" value="ABC transporter transmembrane region"/>
    <property type="match status" value="1"/>
</dbReference>
<proteinExistence type="predicted"/>
<dbReference type="GO" id="GO:0005524">
    <property type="term" value="F:ATP binding"/>
    <property type="evidence" value="ECO:0007669"/>
    <property type="project" value="InterPro"/>
</dbReference>
<dbReference type="OrthoDB" id="6500128at2759"/>
<dbReference type="Gene3D" id="1.20.1560.10">
    <property type="entry name" value="ABC transporter type 1, transmembrane domain"/>
    <property type="match status" value="1"/>
</dbReference>
<keyword evidence="3 4" id="KW-0472">Membrane</keyword>
<evidence type="ECO:0000313" key="6">
    <source>
        <dbReference type="Proteomes" id="UP001153461"/>
    </source>
</evidence>
<dbReference type="EMBL" id="CAJVNV010000099">
    <property type="protein sequence ID" value="CAG8038045.1"/>
    <property type="molecule type" value="Genomic_DNA"/>
</dbReference>
<keyword evidence="1 4" id="KW-0812">Transmembrane</keyword>
<comment type="caution">
    <text evidence="5">The sequence shown here is derived from an EMBL/GenBank/DDBJ whole genome shotgun (WGS) entry which is preliminary data.</text>
</comment>
<reference evidence="5" key="1">
    <citation type="submission" date="2021-07" db="EMBL/GenBank/DDBJ databases">
        <authorList>
            <person name="Branca A.L. A."/>
        </authorList>
    </citation>
    <scope>NUCLEOTIDE SEQUENCE</scope>
</reference>
<dbReference type="AlphaFoldDB" id="A0A9W4MRN8"/>
<dbReference type="Proteomes" id="UP001153461">
    <property type="component" value="Unassembled WGS sequence"/>
</dbReference>
<keyword evidence="2 4" id="KW-1133">Transmembrane helix</keyword>
<evidence type="ECO:0000256" key="1">
    <source>
        <dbReference type="ARBA" id="ARBA00022692"/>
    </source>
</evidence>
<evidence type="ECO:0000256" key="2">
    <source>
        <dbReference type="ARBA" id="ARBA00022989"/>
    </source>
</evidence>
<gene>
    <name evidence="5" type="ORF">PNAL_LOCUS2928</name>
</gene>
<evidence type="ECO:0000256" key="3">
    <source>
        <dbReference type="ARBA" id="ARBA00023136"/>
    </source>
</evidence>
<protein>
    <submittedName>
        <fullName evidence="5">Uncharacterized protein</fullName>
    </submittedName>
</protein>
<accession>A0A9W4MRN8</accession>
<feature type="transmembrane region" description="Helical" evidence="4">
    <location>
        <begin position="21"/>
        <end position="40"/>
    </location>
</feature>
<name>A0A9W4MRN8_PENNA</name>
<evidence type="ECO:0000256" key="4">
    <source>
        <dbReference type="SAM" id="Phobius"/>
    </source>
</evidence>
<sequence length="87" mass="9868">MGEVLSALTKGSSINTFLEQVTFQVLPMLIDLTIAIGYFLVVFDVYYALAVAIMTFFYLYSTVKIASWRGNMRRQMVNASRQEDAVK</sequence>